<evidence type="ECO:0000313" key="2">
    <source>
        <dbReference type="EMBL" id="ABW32201.1"/>
    </source>
</evidence>
<keyword evidence="3" id="KW-1185">Reference proteome</keyword>
<dbReference type="GO" id="GO:0061503">
    <property type="term" value="F:tRNA threonylcarbamoyladenosine dehydratase"/>
    <property type="evidence" value="ECO:0007669"/>
    <property type="project" value="TreeGrafter"/>
</dbReference>
<gene>
    <name evidence="2" type="ordered locus">AM1_C0271</name>
</gene>
<dbReference type="OrthoDB" id="2746358at2"/>
<dbReference type="HOGENOM" id="CLU_670248_0_0_3"/>
<keyword evidence="2" id="KW-0614">Plasmid</keyword>
<geneLocation type="plasmid" evidence="2 3">
    <name>pREB3</name>
</geneLocation>
<dbReference type="PANTHER" id="PTHR43267:SF3">
    <property type="entry name" value="THIF PROTEIN"/>
    <property type="match status" value="1"/>
</dbReference>
<dbReference type="InterPro" id="IPR035985">
    <property type="entry name" value="Ubiquitin-activating_enz"/>
</dbReference>
<accession>A8ZN02</accession>
<protein>
    <submittedName>
        <fullName evidence="2">ThiF family protein, putative</fullName>
    </submittedName>
</protein>
<dbReference type="KEGG" id="amr:AM1_C0271"/>
<proteinExistence type="predicted"/>
<dbReference type="GO" id="GO:0061504">
    <property type="term" value="P:cyclic threonylcarbamoyladenosine biosynthetic process"/>
    <property type="evidence" value="ECO:0007669"/>
    <property type="project" value="TreeGrafter"/>
</dbReference>
<organism evidence="2 3">
    <name type="scientific">Acaryochloris marina (strain MBIC 11017)</name>
    <dbReference type="NCBI Taxonomy" id="329726"/>
    <lineage>
        <taxon>Bacteria</taxon>
        <taxon>Bacillati</taxon>
        <taxon>Cyanobacteriota</taxon>
        <taxon>Cyanophyceae</taxon>
        <taxon>Acaryochloridales</taxon>
        <taxon>Acaryochloridaceae</taxon>
        <taxon>Acaryochloris</taxon>
    </lineage>
</organism>
<name>A8ZN02_ACAM1</name>
<dbReference type="GO" id="GO:0008641">
    <property type="term" value="F:ubiquitin-like modifier activating enzyme activity"/>
    <property type="evidence" value="ECO:0007669"/>
    <property type="project" value="InterPro"/>
</dbReference>
<dbReference type="SUPFAM" id="SSF69572">
    <property type="entry name" value="Activating enzymes of the ubiquitin-like proteins"/>
    <property type="match status" value="1"/>
</dbReference>
<dbReference type="AlphaFoldDB" id="A8ZN02"/>
<dbReference type="Proteomes" id="UP000000268">
    <property type="component" value="Plasmid pREB3"/>
</dbReference>
<dbReference type="RefSeq" id="WP_012167517.1">
    <property type="nucleotide sequence ID" value="NC_009928.1"/>
</dbReference>
<evidence type="ECO:0000313" key="3">
    <source>
        <dbReference type="Proteomes" id="UP000000268"/>
    </source>
</evidence>
<dbReference type="Pfam" id="PF00899">
    <property type="entry name" value="ThiF"/>
    <property type="match status" value="1"/>
</dbReference>
<feature type="domain" description="THIF-type NAD/FAD binding fold" evidence="1">
    <location>
        <begin position="141"/>
        <end position="300"/>
    </location>
</feature>
<dbReference type="EMBL" id="CP000840">
    <property type="protein sequence ID" value="ABW32201.1"/>
    <property type="molecule type" value="Genomic_DNA"/>
</dbReference>
<dbReference type="InterPro" id="IPR045886">
    <property type="entry name" value="ThiF/MoeB/HesA"/>
</dbReference>
<evidence type="ECO:0000259" key="1">
    <source>
        <dbReference type="Pfam" id="PF00899"/>
    </source>
</evidence>
<sequence>MELPLIYIFNDEISEIFNKLKNSKSDCLNLFSYCLDEGEVYHIYSDLPKIHFSGTPKRAVARIFDDISDKEKCIKFAKKTYRDTDINDHDDSRIIILFANEQAFRVFIVIEAEIFEGIIKIVPGISEIYSRSKGLLETSILNASNVGLIGLGSGGSSVAIELAKAGVGKFILVDFDRLELSNISRHICGINDLGRFKTKAIKDLLLAKNPYIEVETYEVDINTDLSKVSKELKQCNLIIGATDNNRSRFNINQFALDHSITTIFGRAITRAVGGDVLRVRPRLGPCLACVFTKEFANSFPDEVSHFKQARNEMPDYVSDDRVEATIQVGLSSDIQPISNMIVKLALLELSKNKESGLTSLEKDLIADFYIWANRRELAYSNYQIMEYGSQKPSILRWYGAKIERNPYCPVCAEIEESDLSDDNIFK</sequence>
<dbReference type="PANTHER" id="PTHR43267">
    <property type="entry name" value="TRNA THREONYLCARBAMOYLADENOSINE DEHYDRATASE"/>
    <property type="match status" value="1"/>
</dbReference>
<dbReference type="Gene3D" id="3.40.50.720">
    <property type="entry name" value="NAD(P)-binding Rossmann-like Domain"/>
    <property type="match status" value="1"/>
</dbReference>
<dbReference type="InterPro" id="IPR000594">
    <property type="entry name" value="ThiF_NAD_FAD-bd"/>
</dbReference>
<reference evidence="2 3" key="1">
    <citation type="journal article" date="2008" name="Proc. Natl. Acad. Sci. U.S.A.">
        <title>Niche adaptation and genome expansion in the chlorophyll d-producing cyanobacterium Acaryochloris marina.</title>
        <authorList>
            <person name="Swingley W.D."/>
            <person name="Chen M."/>
            <person name="Cheung P.C."/>
            <person name="Conrad A.L."/>
            <person name="Dejesa L.C."/>
            <person name="Hao J."/>
            <person name="Honchak B.M."/>
            <person name="Karbach L.E."/>
            <person name="Kurdoglu A."/>
            <person name="Lahiri S."/>
            <person name="Mastrian S.D."/>
            <person name="Miyashita H."/>
            <person name="Page L."/>
            <person name="Ramakrishna P."/>
            <person name="Satoh S."/>
            <person name="Sattley W.M."/>
            <person name="Shimada Y."/>
            <person name="Taylor H.L."/>
            <person name="Tomo T."/>
            <person name="Tsuchiya T."/>
            <person name="Wang Z.T."/>
            <person name="Raymond J."/>
            <person name="Mimuro M."/>
            <person name="Blankenship R.E."/>
            <person name="Touchman J.W."/>
        </authorList>
    </citation>
    <scope>NUCLEOTIDE SEQUENCE [LARGE SCALE GENOMIC DNA]</scope>
    <source>
        <strain evidence="3">MBIC 11017</strain>
        <plasmid evidence="3">Plasmid pREB3</plasmid>
    </source>
</reference>